<feature type="domain" description="P/Homo B" evidence="6">
    <location>
        <begin position="37"/>
        <end position="175"/>
    </location>
</feature>
<evidence type="ECO:0000256" key="1">
    <source>
        <dbReference type="ARBA" id="ARBA00022670"/>
    </source>
</evidence>
<keyword evidence="1" id="KW-0645">Protease</keyword>
<reference evidence="7" key="1">
    <citation type="journal article" date="2019" name="bioRxiv">
        <title>The Genome of the Zebra Mussel, Dreissena polymorpha: A Resource for Invasive Species Research.</title>
        <authorList>
            <person name="McCartney M.A."/>
            <person name="Auch B."/>
            <person name="Kono T."/>
            <person name="Mallez S."/>
            <person name="Zhang Y."/>
            <person name="Obille A."/>
            <person name="Becker A."/>
            <person name="Abrahante J.E."/>
            <person name="Garbe J."/>
            <person name="Badalamenti J.P."/>
            <person name="Herman A."/>
            <person name="Mangelson H."/>
            <person name="Liachko I."/>
            <person name="Sullivan S."/>
            <person name="Sone E.D."/>
            <person name="Koren S."/>
            <person name="Silverstein K.A.T."/>
            <person name="Beckman K.B."/>
            <person name="Gohl D.M."/>
        </authorList>
    </citation>
    <scope>NUCLEOTIDE SEQUENCE</scope>
    <source>
        <strain evidence="7">Duluth1</strain>
        <tissue evidence="7">Whole animal</tissue>
    </source>
</reference>
<keyword evidence="5" id="KW-0812">Transmembrane</keyword>
<keyword evidence="3" id="KW-0720">Serine protease</keyword>
<evidence type="ECO:0000256" key="2">
    <source>
        <dbReference type="ARBA" id="ARBA00022801"/>
    </source>
</evidence>
<dbReference type="InterPro" id="IPR002884">
    <property type="entry name" value="P_dom"/>
</dbReference>
<keyword evidence="5" id="KW-0472">Membrane</keyword>
<evidence type="ECO:0000256" key="3">
    <source>
        <dbReference type="ARBA" id="ARBA00022825"/>
    </source>
</evidence>
<dbReference type="AlphaFoldDB" id="A0A9D3YQ03"/>
<evidence type="ECO:0000256" key="4">
    <source>
        <dbReference type="SAM" id="MobiDB-lite"/>
    </source>
</evidence>
<evidence type="ECO:0000256" key="5">
    <source>
        <dbReference type="SAM" id="Phobius"/>
    </source>
</evidence>
<keyword evidence="2" id="KW-0378">Hydrolase</keyword>
<dbReference type="EMBL" id="JAIWYP010000015">
    <property type="protein sequence ID" value="KAH3703103.1"/>
    <property type="molecule type" value="Genomic_DNA"/>
</dbReference>
<dbReference type="InterPro" id="IPR008979">
    <property type="entry name" value="Galactose-bd-like_sf"/>
</dbReference>
<reference evidence="7" key="2">
    <citation type="submission" date="2020-11" db="EMBL/GenBank/DDBJ databases">
        <authorList>
            <person name="McCartney M.A."/>
            <person name="Auch B."/>
            <person name="Kono T."/>
            <person name="Mallez S."/>
            <person name="Becker A."/>
            <person name="Gohl D.M."/>
            <person name="Silverstein K.A.T."/>
            <person name="Koren S."/>
            <person name="Bechman K.B."/>
            <person name="Herman A."/>
            <person name="Abrahante J.E."/>
            <person name="Garbe J."/>
        </authorList>
    </citation>
    <scope>NUCLEOTIDE SEQUENCE</scope>
    <source>
        <strain evidence="7">Duluth1</strain>
        <tissue evidence="7">Whole animal</tissue>
    </source>
</reference>
<dbReference type="PANTHER" id="PTHR42884">
    <property type="entry name" value="PROPROTEIN CONVERTASE SUBTILISIN/KEXIN-RELATED"/>
    <property type="match status" value="1"/>
</dbReference>
<keyword evidence="5" id="KW-1133">Transmembrane helix</keyword>
<feature type="region of interest" description="Disordered" evidence="4">
    <location>
        <begin position="324"/>
        <end position="346"/>
    </location>
</feature>
<sequence>MAHWQKNAAGLWHSNKHGFGLMNAWRLTSAASIWDQVPWQTSFSFSQKDVYLPISKSTNNPLVVSYNVTQQDADGFDLYIVETVYVTLTLQHPHRGLLEMRLMSPHGTVSVIGASRRKDNSSAGFNGWTFSTVRCWGETPVGTWKLTITDLDDAQVYTQGRLVSWTLKIFGTPMTSEQFQARKRSVNEAIYSGTLNKNPRCPPPPVTASPDTSVSVKTLKIILMIGCFCFAFAIYETFEYILCYKEEKKEQSRTRKLIIRAHRLAQTHLYGDTHVETTETAGLLQNECSSIELQALINCDLAQYDLDLSTVRSNSAIEVFDSSHDGVSMETDNEEETSFNSNAHNS</sequence>
<dbReference type="Pfam" id="PF01483">
    <property type="entry name" value="P_proprotein"/>
    <property type="match status" value="1"/>
</dbReference>
<evidence type="ECO:0000259" key="6">
    <source>
        <dbReference type="PROSITE" id="PS51829"/>
    </source>
</evidence>
<organism evidence="7 8">
    <name type="scientific">Dreissena polymorpha</name>
    <name type="common">Zebra mussel</name>
    <name type="synonym">Mytilus polymorpha</name>
    <dbReference type="NCBI Taxonomy" id="45954"/>
    <lineage>
        <taxon>Eukaryota</taxon>
        <taxon>Metazoa</taxon>
        <taxon>Spiralia</taxon>
        <taxon>Lophotrochozoa</taxon>
        <taxon>Mollusca</taxon>
        <taxon>Bivalvia</taxon>
        <taxon>Autobranchia</taxon>
        <taxon>Heteroconchia</taxon>
        <taxon>Euheterodonta</taxon>
        <taxon>Imparidentia</taxon>
        <taxon>Neoheterodontei</taxon>
        <taxon>Myida</taxon>
        <taxon>Dreissenoidea</taxon>
        <taxon>Dreissenidae</taxon>
        <taxon>Dreissena</taxon>
    </lineage>
</organism>
<feature type="transmembrane region" description="Helical" evidence="5">
    <location>
        <begin position="221"/>
        <end position="243"/>
    </location>
</feature>
<keyword evidence="8" id="KW-1185">Reference proteome</keyword>
<gene>
    <name evidence="7" type="ORF">DPMN_078132</name>
</gene>
<dbReference type="GO" id="GO:0004252">
    <property type="term" value="F:serine-type endopeptidase activity"/>
    <property type="evidence" value="ECO:0007669"/>
    <property type="project" value="InterPro"/>
</dbReference>
<dbReference type="FunFam" id="2.60.120.260:FF:000026">
    <property type="entry name" value="proprotein convertase subtilisin/kexin type 7"/>
    <property type="match status" value="1"/>
</dbReference>
<dbReference type="PROSITE" id="PS51829">
    <property type="entry name" value="P_HOMO_B"/>
    <property type="match status" value="1"/>
</dbReference>
<dbReference type="PANTHER" id="PTHR42884:SF28">
    <property type="entry name" value="PROPROTEIN CONVERTASE SUBTILISIN_KEXIN TYPE 7"/>
    <property type="match status" value="1"/>
</dbReference>
<proteinExistence type="predicted"/>
<evidence type="ECO:0000313" key="8">
    <source>
        <dbReference type="Proteomes" id="UP000828390"/>
    </source>
</evidence>
<dbReference type="GO" id="GO:0000139">
    <property type="term" value="C:Golgi membrane"/>
    <property type="evidence" value="ECO:0007669"/>
    <property type="project" value="TreeGrafter"/>
</dbReference>
<dbReference type="Proteomes" id="UP000828390">
    <property type="component" value="Unassembled WGS sequence"/>
</dbReference>
<evidence type="ECO:0000313" key="7">
    <source>
        <dbReference type="EMBL" id="KAH3703103.1"/>
    </source>
</evidence>
<dbReference type="Gene3D" id="2.60.120.260">
    <property type="entry name" value="Galactose-binding domain-like"/>
    <property type="match status" value="1"/>
</dbReference>
<accession>A0A9D3YQ03</accession>
<protein>
    <recommendedName>
        <fullName evidence="6">P/Homo B domain-containing protein</fullName>
    </recommendedName>
</protein>
<dbReference type="SUPFAM" id="SSF49785">
    <property type="entry name" value="Galactose-binding domain-like"/>
    <property type="match status" value="1"/>
</dbReference>
<dbReference type="GO" id="GO:0005802">
    <property type="term" value="C:trans-Golgi network"/>
    <property type="evidence" value="ECO:0007669"/>
    <property type="project" value="TreeGrafter"/>
</dbReference>
<dbReference type="GO" id="GO:0016485">
    <property type="term" value="P:protein processing"/>
    <property type="evidence" value="ECO:0007669"/>
    <property type="project" value="TreeGrafter"/>
</dbReference>
<name>A0A9D3YQ03_DREPO</name>
<comment type="caution">
    <text evidence="7">The sequence shown here is derived from an EMBL/GenBank/DDBJ whole genome shotgun (WGS) entry which is preliminary data.</text>
</comment>